<feature type="compositionally biased region" description="Basic and acidic residues" evidence="1">
    <location>
        <begin position="155"/>
        <end position="177"/>
    </location>
</feature>
<organism evidence="2 3">
    <name type="scientific">Castanea mollissima</name>
    <name type="common">Chinese chestnut</name>
    <dbReference type="NCBI Taxonomy" id="60419"/>
    <lineage>
        <taxon>Eukaryota</taxon>
        <taxon>Viridiplantae</taxon>
        <taxon>Streptophyta</taxon>
        <taxon>Embryophyta</taxon>
        <taxon>Tracheophyta</taxon>
        <taxon>Spermatophyta</taxon>
        <taxon>Magnoliopsida</taxon>
        <taxon>eudicotyledons</taxon>
        <taxon>Gunneridae</taxon>
        <taxon>Pentapetalae</taxon>
        <taxon>rosids</taxon>
        <taxon>fabids</taxon>
        <taxon>Fagales</taxon>
        <taxon>Fagaceae</taxon>
        <taxon>Castanea</taxon>
    </lineage>
</organism>
<sequence length="215" mass="23632">MSHLPMRRWWWGIGKMPPAESKASTLGQRELLEVKVLSTVKVIESDRMKSDLSLDLFMRLERELDGNWAIVWSEVNEVGPNSSKPSKPIHKLIPSSPMVPAKPRRVWRPRQSPITLNTAHCQSSNPILVGHALGSRLQMPMEVQVPRVGQVGSSSRDEEVRSVTARGDDPVTGKDGEASCSADKAIIDAGKDPAGFSSPDTEMPHRLGIWVSPGT</sequence>
<dbReference type="Proteomes" id="UP000737018">
    <property type="component" value="Unassembled WGS sequence"/>
</dbReference>
<proteinExistence type="predicted"/>
<gene>
    <name evidence="2" type="ORF">CMV_010936</name>
</gene>
<feature type="region of interest" description="Disordered" evidence="1">
    <location>
        <begin position="149"/>
        <end position="179"/>
    </location>
</feature>
<dbReference type="AlphaFoldDB" id="A0A8J4RE75"/>
<evidence type="ECO:0000313" key="3">
    <source>
        <dbReference type="Proteomes" id="UP000737018"/>
    </source>
</evidence>
<evidence type="ECO:0000313" key="2">
    <source>
        <dbReference type="EMBL" id="KAF3964820.1"/>
    </source>
</evidence>
<keyword evidence="3" id="KW-1185">Reference proteome</keyword>
<comment type="caution">
    <text evidence="2">The sequence shown here is derived from an EMBL/GenBank/DDBJ whole genome shotgun (WGS) entry which is preliminary data.</text>
</comment>
<name>A0A8J4RE75_9ROSI</name>
<reference evidence="2" key="1">
    <citation type="submission" date="2020-03" db="EMBL/GenBank/DDBJ databases">
        <title>Castanea mollissima Vanexum genome sequencing.</title>
        <authorList>
            <person name="Staton M."/>
        </authorList>
    </citation>
    <scope>NUCLEOTIDE SEQUENCE</scope>
    <source>
        <tissue evidence="2">Leaf</tissue>
    </source>
</reference>
<accession>A0A8J4RE75</accession>
<protein>
    <submittedName>
        <fullName evidence="2">Uncharacterized protein</fullName>
    </submittedName>
</protein>
<dbReference type="EMBL" id="JRKL02001307">
    <property type="protein sequence ID" value="KAF3964820.1"/>
    <property type="molecule type" value="Genomic_DNA"/>
</dbReference>
<evidence type="ECO:0000256" key="1">
    <source>
        <dbReference type="SAM" id="MobiDB-lite"/>
    </source>
</evidence>